<accession>A0A6N9TME7</accession>
<protein>
    <submittedName>
        <fullName evidence="4">Uncharacterized protein</fullName>
    </submittedName>
</protein>
<keyword evidence="2" id="KW-0170">Cobalt</keyword>
<gene>
    <name evidence="4" type="ORF">G3N55_06345</name>
</gene>
<name>A0A6N9TME7_DISTH</name>
<dbReference type="Gene3D" id="3.40.50.1400">
    <property type="match status" value="2"/>
</dbReference>
<dbReference type="PIRSF" id="PIRSF033579">
    <property type="entry name" value="Anaer_Co_chel"/>
    <property type="match status" value="1"/>
</dbReference>
<evidence type="ECO:0000313" key="5">
    <source>
        <dbReference type="Proteomes" id="UP000469346"/>
    </source>
</evidence>
<organism evidence="4 5">
    <name type="scientific">Dissulfurirhabdus thermomarina</name>
    <dbReference type="NCBI Taxonomy" id="1765737"/>
    <lineage>
        <taxon>Bacteria</taxon>
        <taxon>Deltaproteobacteria</taxon>
        <taxon>Dissulfurirhabdaceae</taxon>
        <taxon>Dissulfurirhabdus</taxon>
    </lineage>
</organism>
<dbReference type="InterPro" id="IPR010388">
    <property type="entry name" value="Anaerobic_Co-chelatase"/>
</dbReference>
<evidence type="ECO:0000313" key="4">
    <source>
        <dbReference type="EMBL" id="NDY42461.1"/>
    </source>
</evidence>
<dbReference type="Proteomes" id="UP000469346">
    <property type="component" value="Unassembled WGS sequence"/>
</dbReference>
<evidence type="ECO:0000256" key="1">
    <source>
        <dbReference type="PIRSR" id="PIRSR033579-1"/>
    </source>
</evidence>
<feature type="chain" id="PRO_5026783352" evidence="3">
    <location>
        <begin position="24"/>
        <end position="317"/>
    </location>
</feature>
<feature type="binding site" evidence="2">
    <location>
        <position position="216"/>
    </location>
    <ligand>
        <name>Co(2+)</name>
        <dbReference type="ChEBI" id="CHEBI:48828"/>
    </ligand>
</feature>
<dbReference type="GO" id="GO:0019251">
    <property type="term" value="P:anaerobic cobalamin biosynthetic process"/>
    <property type="evidence" value="ECO:0007669"/>
    <property type="project" value="InterPro"/>
</dbReference>
<feature type="binding site" evidence="2">
    <location>
        <position position="182"/>
    </location>
    <ligand>
        <name>Co(2+)</name>
        <dbReference type="ChEBI" id="CHEBI:48828"/>
    </ligand>
</feature>
<dbReference type="EMBL" id="JAAGRR010000058">
    <property type="protein sequence ID" value="NDY42461.1"/>
    <property type="molecule type" value="Genomic_DNA"/>
</dbReference>
<evidence type="ECO:0000256" key="2">
    <source>
        <dbReference type="PIRSR" id="PIRSR033579-3"/>
    </source>
</evidence>
<dbReference type="SUPFAM" id="SSF53800">
    <property type="entry name" value="Chelatase"/>
    <property type="match status" value="1"/>
</dbReference>
<keyword evidence="5" id="KW-1185">Reference proteome</keyword>
<sequence>MRTAKGILAMATAVLLLAAAGGAARGETGGVVRFLKPRYAPVKPAIVLAAFGTSTTARATFDVLDRRIRAAFPGHEVRWAFTSRIIREKVNRRRADADRLRSLPEVLAALQAEGVRQVVVQSMHVFPGGEYVHMQRQARMEGLQVAVGEPLLATWEDAARVFAVLEREFPAPDEGCVVLAGHGTPNTYYAPSTAVYLALDRWIHARYPNVYLGSVEGVPDRKDALDRAKAHPGRRVRIVPFMLVAGDHVMNDIMGEAAGEGEEASWAEELRRAGKVVDCPTVKLGGKVLYKGLGLYDVTAEILVEHIRQALRDFPRW</sequence>
<comment type="caution">
    <text evidence="4">The sequence shown here is derived from an EMBL/GenBank/DDBJ whole genome shotgun (WGS) entry which is preliminary data.</text>
</comment>
<feature type="signal peptide" evidence="3">
    <location>
        <begin position="1"/>
        <end position="23"/>
    </location>
</feature>
<dbReference type="GO" id="GO:0016852">
    <property type="term" value="F:sirohydrochlorin cobaltochelatase activity"/>
    <property type="evidence" value="ECO:0007669"/>
    <property type="project" value="InterPro"/>
</dbReference>
<feature type="binding site" evidence="2">
    <location>
        <position position="248"/>
    </location>
    <ligand>
        <name>Co(2+)</name>
        <dbReference type="ChEBI" id="CHEBI:48828"/>
    </ligand>
</feature>
<dbReference type="GO" id="GO:0046872">
    <property type="term" value="F:metal ion binding"/>
    <property type="evidence" value="ECO:0007669"/>
    <property type="project" value="UniProtKB-KW"/>
</dbReference>
<reference evidence="4 5" key="1">
    <citation type="submission" date="2020-02" db="EMBL/GenBank/DDBJ databases">
        <title>Comparative genomics of sulfur disproportionating microorganisms.</title>
        <authorList>
            <person name="Ward L.M."/>
            <person name="Bertran E."/>
            <person name="Johnston D.T."/>
        </authorList>
    </citation>
    <scope>NUCLEOTIDE SEQUENCE [LARGE SCALE GENOMIC DNA]</scope>
    <source>
        <strain evidence="4 5">DSM 100025</strain>
    </source>
</reference>
<proteinExistence type="predicted"/>
<evidence type="ECO:0000256" key="3">
    <source>
        <dbReference type="SAM" id="SignalP"/>
    </source>
</evidence>
<dbReference type="Pfam" id="PF06180">
    <property type="entry name" value="CbiK"/>
    <property type="match status" value="1"/>
</dbReference>
<dbReference type="AlphaFoldDB" id="A0A6N9TME7"/>
<keyword evidence="3" id="KW-0732">Signal</keyword>
<feature type="active site" description="Proton acceptor" evidence="1">
    <location>
        <position position="182"/>
    </location>
</feature>
<dbReference type="RefSeq" id="WP_163298601.1">
    <property type="nucleotide sequence ID" value="NZ_JAAGRR010000058.1"/>
</dbReference>
<keyword evidence="2" id="KW-0479">Metal-binding</keyword>